<dbReference type="OrthoDB" id="2747524at2759"/>
<accession>A0A9P7KLC4</accession>
<dbReference type="Proteomes" id="UP000717328">
    <property type="component" value="Unassembled WGS sequence"/>
</dbReference>
<reference evidence="1" key="2">
    <citation type="submission" date="2021-10" db="EMBL/GenBank/DDBJ databases">
        <title>Phylogenomics reveals ancestral predisposition of the termite-cultivated fungus Termitomyces towards a domesticated lifestyle.</title>
        <authorList>
            <person name="Auxier B."/>
            <person name="Grum-Grzhimaylo A."/>
            <person name="Cardenas M.E."/>
            <person name="Lodge J.D."/>
            <person name="Laessoe T."/>
            <person name="Pedersen O."/>
            <person name="Smith M.E."/>
            <person name="Kuyper T.W."/>
            <person name="Franco-Molano E.A."/>
            <person name="Baroni T.J."/>
            <person name="Aanen D.K."/>
        </authorList>
    </citation>
    <scope>NUCLEOTIDE SEQUENCE</scope>
    <source>
        <strain evidence="1">D49</strain>
    </source>
</reference>
<organism evidence="1 2">
    <name type="scientific">Sphagnurus paluster</name>
    <dbReference type="NCBI Taxonomy" id="117069"/>
    <lineage>
        <taxon>Eukaryota</taxon>
        <taxon>Fungi</taxon>
        <taxon>Dikarya</taxon>
        <taxon>Basidiomycota</taxon>
        <taxon>Agaricomycotina</taxon>
        <taxon>Agaricomycetes</taxon>
        <taxon>Agaricomycetidae</taxon>
        <taxon>Agaricales</taxon>
        <taxon>Tricholomatineae</taxon>
        <taxon>Lyophyllaceae</taxon>
        <taxon>Sphagnurus</taxon>
    </lineage>
</organism>
<gene>
    <name evidence="1" type="ORF">H0H81_004569</name>
</gene>
<evidence type="ECO:0000313" key="2">
    <source>
        <dbReference type="Proteomes" id="UP000717328"/>
    </source>
</evidence>
<keyword evidence="2" id="KW-1185">Reference proteome</keyword>
<sequence>MTVSEKRPSDLDILEQYRNVEEILKVLAPILLKLEIAGDLVEFHMFTAIQWPRLRSLQFANHMPYRDIIPMPQVVSKMPLLETLGYNFHTSAESRDPEILCYERGASETAHCASLRSVVPDLKSLSISNVKADDTIIEQLPEGLETLRVSALRDPCREARMSLHGGGKCCQYNPLDRFEALRWIEAASKLSSLQELALALKEPPSPTLLAEVVSACPQLRVLELQQARFEKSNNKSLYTLVNHVDSVFGSALAHPLNSQESLVEPLKNLRHLRDLRITIGLGIHNPPALRRGTWNYPDITSWHDIMNMGHFFAARLPSLTSLSFSYHNPGLQYSIRRHSMWKRMSINRGDAGKPPYALFDRFL</sequence>
<dbReference type="Gene3D" id="3.80.10.10">
    <property type="entry name" value="Ribonuclease Inhibitor"/>
    <property type="match status" value="1"/>
</dbReference>
<dbReference type="EMBL" id="JABCKI010000116">
    <property type="protein sequence ID" value="KAG5652560.1"/>
    <property type="molecule type" value="Genomic_DNA"/>
</dbReference>
<dbReference type="AlphaFoldDB" id="A0A9P7KLC4"/>
<protein>
    <submittedName>
        <fullName evidence="1">Uncharacterized protein</fullName>
    </submittedName>
</protein>
<proteinExistence type="predicted"/>
<comment type="caution">
    <text evidence="1">The sequence shown here is derived from an EMBL/GenBank/DDBJ whole genome shotgun (WGS) entry which is preliminary data.</text>
</comment>
<evidence type="ECO:0000313" key="1">
    <source>
        <dbReference type="EMBL" id="KAG5652560.1"/>
    </source>
</evidence>
<dbReference type="InterPro" id="IPR032675">
    <property type="entry name" value="LRR_dom_sf"/>
</dbReference>
<name>A0A9P7KLC4_9AGAR</name>
<reference evidence="1" key="1">
    <citation type="submission" date="2021-02" db="EMBL/GenBank/DDBJ databases">
        <authorList>
            <person name="Nieuwenhuis M."/>
            <person name="Van De Peppel L.J.J."/>
        </authorList>
    </citation>
    <scope>NUCLEOTIDE SEQUENCE</scope>
    <source>
        <strain evidence="1">D49</strain>
    </source>
</reference>
<dbReference type="SUPFAM" id="SSF52047">
    <property type="entry name" value="RNI-like"/>
    <property type="match status" value="1"/>
</dbReference>